<evidence type="ECO:0000256" key="5">
    <source>
        <dbReference type="ARBA" id="ARBA00023242"/>
    </source>
</evidence>
<dbReference type="GO" id="GO:0003700">
    <property type="term" value="F:DNA-binding transcription factor activity"/>
    <property type="evidence" value="ECO:0007669"/>
    <property type="project" value="InterPro"/>
</dbReference>
<dbReference type="InterPro" id="IPR036576">
    <property type="entry name" value="WRKY_dom_sf"/>
</dbReference>
<evidence type="ECO:0000256" key="3">
    <source>
        <dbReference type="ARBA" id="ARBA00023125"/>
    </source>
</evidence>
<keyword evidence="3" id="KW-0238">DNA-binding</keyword>
<dbReference type="EMBL" id="JXTC01000015">
    <property type="protein sequence ID" value="PON99975.1"/>
    <property type="molecule type" value="Genomic_DNA"/>
</dbReference>
<comment type="subcellular location">
    <subcellularLocation>
        <location evidence="1">Nucleus</location>
    </subcellularLocation>
</comment>
<feature type="compositionally biased region" description="Low complexity" evidence="6">
    <location>
        <begin position="104"/>
        <end position="123"/>
    </location>
</feature>
<keyword evidence="4" id="KW-0804">Transcription</keyword>
<dbReference type="AlphaFoldDB" id="A0A2P5FQA1"/>
<reference evidence="9" key="1">
    <citation type="submission" date="2016-06" db="EMBL/GenBank/DDBJ databases">
        <title>Parallel loss of symbiosis genes in relatives of nitrogen-fixing non-legume Parasponia.</title>
        <authorList>
            <person name="Van Velzen R."/>
            <person name="Holmer R."/>
            <person name="Bu F."/>
            <person name="Rutten L."/>
            <person name="Van Zeijl A."/>
            <person name="Liu W."/>
            <person name="Santuari L."/>
            <person name="Cao Q."/>
            <person name="Sharma T."/>
            <person name="Shen D."/>
            <person name="Roswanjaya Y."/>
            <person name="Wardhani T."/>
            <person name="Kalhor M.S."/>
            <person name="Jansen J."/>
            <person name="Van den Hoogen J."/>
            <person name="Gungor B."/>
            <person name="Hartog M."/>
            <person name="Hontelez J."/>
            <person name="Verver J."/>
            <person name="Yang W.-C."/>
            <person name="Schijlen E."/>
            <person name="Repin R."/>
            <person name="Schilthuizen M."/>
            <person name="Schranz E."/>
            <person name="Heidstra R."/>
            <person name="Miyata K."/>
            <person name="Fedorova E."/>
            <person name="Kohlen W."/>
            <person name="Bisseling T."/>
            <person name="Smit S."/>
            <person name="Geurts R."/>
        </authorList>
    </citation>
    <scope>NUCLEOTIDE SEQUENCE [LARGE SCALE GENOMIC DNA]</scope>
    <source>
        <strain evidence="9">cv. RG33-2</strain>
    </source>
</reference>
<protein>
    <submittedName>
        <fullName evidence="8">WRKY domain containing protein</fullName>
    </submittedName>
</protein>
<feature type="region of interest" description="Disordered" evidence="6">
    <location>
        <begin position="80"/>
        <end position="128"/>
    </location>
</feature>
<name>A0A2P5FQA1_TREOI</name>
<comment type="caution">
    <text evidence="8">The sequence shown here is derived from an EMBL/GenBank/DDBJ whole genome shotgun (WGS) entry which is preliminary data.</text>
</comment>
<keyword evidence="2" id="KW-0805">Transcription regulation</keyword>
<feature type="region of interest" description="Disordered" evidence="6">
    <location>
        <begin position="1"/>
        <end position="42"/>
    </location>
</feature>
<evidence type="ECO:0000313" key="8">
    <source>
        <dbReference type="EMBL" id="PON99975.1"/>
    </source>
</evidence>
<proteinExistence type="predicted"/>
<dbReference type="SUPFAM" id="SSF118290">
    <property type="entry name" value="WRKY DNA-binding domain"/>
    <property type="match status" value="1"/>
</dbReference>
<keyword evidence="9" id="KW-1185">Reference proteome</keyword>
<keyword evidence="5" id="KW-0539">Nucleus</keyword>
<evidence type="ECO:0000256" key="4">
    <source>
        <dbReference type="ARBA" id="ARBA00023163"/>
    </source>
</evidence>
<dbReference type="GO" id="GO:0043565">
    <property type="term" value="F:sequence-specific DNA binding"/>
    <property type="evidence" value="ECO:0007669"/>
    <property type="project" value="InterPro"/>
</dbReference>
<sequence>MSKAHSAPSSPPSPPSSPTFDGSSTIESLPKLPPEFVYHLPPPLVTDYLNQEVNEVFDLRHPKRLRNEPSIILDQEAELLHPQPLPPPPLPPQHAQPPSPPRNHPTSPHNIHPLEESTSSQELSLDHQPQTRLHLVDVQEVINLNQVVQPQPNLPVVDLQDVINVDQEVEPQPNLPVVNIQEAINIDQEVLPQPNLPVVNVQGVINIDQEVEPQPNLPVVHIQEAINLDQEVQPQPNLPVMNVQEINLDHMPPPQLPDEVVYNLPLPDVNWQRWSSTGRAVLNRTMQVRFYFRCVVPNCRARLHIDKDAMTNTVVRRGSKYEHNH</sequence>
<gene>
    <name evidence="8" type="ORF">TorRG33x02_041030</name>
</gene>
<dbReference type="PROSITE" id="PS50811">
    <property type="entry name" value="WRKY"/>
    <property type="match status" value="1"/>
</dbReference>
<dbReference type="GO" id="GO:0005634">
    <property type="term" value="C:nucleus"/>
    <property type="evidence" value="ECO:0007669"/>
    <property type="project" value="UniProtKB-SubCell"/>
</dbReference>
<evidence type="ECO:0000259" key="7">
    <source>
        <dbReference type="PROSITE" id="PS50811"/>
    </source>
</evidence>
<feature type="domain" description="WRKY" evidence="7">
    <location>
        <begin position="273"/>
        <end position="325"/>
    </location>
</feature>
<accession>A0A2P5FQA1</accession>
<dbReference type="Proteomes" id="UP000237000">
    <property type="component" value="Unassembled WGS sequence"/>
</dbReference>
<dbReference type="InterPro" id="IPR003657">
    <property type="entry name" value="WRKY_dom"/>
</dbReference>
<evidence type="ECO:0000256" key="6">
    <source>
        <dbReference type="SAM" id="MobiDB-lite"/>
    </source>
</evidence>
<evidence type="ECO:0000256" key="1">
    <source>
        <dbReference type="ARBA" id="ARBA00004123"/>
    </source>
</evidence>
<evidence type="ECO:0000256" key="2">
    <source>
        <dbReference type="ARBA" id="ARBA00023015"/>
    </source>
</evidence>
<dbReference type="STRING" id="63057.A0A2P5FQA1"/>
<organism evidence="8 9">
    <name type="scientific">Trema orientale</name>
    <name type="common">Charcoal tree</name>
    <name type="synonym">Celtis orientalis</name>
    <dbReference type="NCBI Taxonomy" id="63057"/>
    <lineage>
        <taxon>Eukaryota</taxon>
        <taxon>Viridiplantae</taxon>
        <taxon>Streptophyta</taxon>
        <taxon>Embryophyta</taxon>
        <taxon>Tracheophyta</taxon>
        <taxon>Spermatophyta</taxon>
        <taxon>Magnoliopsida</taxon>
        <taxon>eudicotyledons</taxon>
        <taxon>Gunneridae</taxon>
        <taxon>Pentapetalae</taxon>
        <taxon>rosids</taxon>
        <taxon>fabids</taxon>
        <taxon>Rosales</taxon>
        <taxon>Cannabaceae</taxon>
        <taxon>Trema</taxon>
    </lineage>
</organism>
<feature type="compositionally biased region" description="Pro residues" evidence="6">
    <location>
        <begin position="83"/>
        <end position="103"/>
    </location>
</feature>
<dbReference type="InParanoid" id="A0A2P5FQA1"/>
<evidence type="ECO:0000313" key="9">
    <source>
        <dbReference type="Proteomes" id="UP000237000"/>
    </source>
</evidence>